<accession>A0A931G2R3</accession>
<dbReference type="RefSeq" id="WP_196419792.1">
    <property type="nucleotide sequence ID" value="NZ_JADQTO010000033.1"/>
</dbReference>
<protein>
    <submittedName>
        <fullName evidence="1">Uncharacterized protein</fullName>
    </submittedName>
</protein>
<keyword evidence="2" id="KW-1185">Reference proteome</keyword>
<dbReference type="Proteomes" id="UP000598146">
    <property type="component" value="Unassembled WGS sequence"/>
</dbReference>
<sequence>MFPFELVRLSDGENEVRITVLSAESADLWEAEITVQSMFIKATRS</sequence>
<organism evidence="1 2">
    <name type="scientific">Actinoplanes aureus</name>
    <dbReference type="NCBI Taxonomy" id="2792083"/>
    <lineage>
        <taxon>Bacteria</taxon>
        <taxon>Bacillati</taxon>
        <taxon>Actinomycetota</taxon>
        <taxon>Actinomycetes</taxon>
        <taxon>Micromonosporales</taxon>
        <taxon>Micromonosporaceae</taxon>
        <taxon>Actinoplanes</taxon>
    </lineage>
</organism>
<gene>
    <name evidence="1" type="ORF">I4J89_41945</name>
</gene>
<reference evidence="1" key="1">
    <citation type="submission" date="2020-11" db="EMBL/GenBank/DDBJ databases">
        <title>Isolation and identification of active actinomycetes.</title>
        <authorList>
            <person name="Sun X."/>
        </authorList>
    </citation>
    <scope>NUCLEOTIDE SEQUENCE</scope>
    <source>
        <strain evidence="1">NEAU-A11</strain>
    </source>
</reference>
<comment type="caution">
    <text evidence="1">The sequence shown here is derived from an EMBL/GenBank/DDBJ whole genome shotgun (WGS) entry which is preliminary data.</text>
</comment>
<proteinExistence type="predicted"/>
<dbReference type="AlphaFoldDB" id="A0A931G2R3"/>
<evidence type="ECO:0000313" key="1">
    <source>
        <dbReference type="EMBL" id="MBG0568017.1"/>
    </source>
</evidence>
<name>A0A931G2R3_9ACTN</name>
<evidence type="ECO:0000313" key="2">
    <source>
        <dbReference type="Proteomes" id="UP000598146"/>
    </source>
</evidence>
<dbReference type="EMBL" id="JADQTO010000033">
    <property type="protein sequence ID" value="MBG0568017.1"/>
    <property type="molecule type" value="Genomic_DNA"/>
</dbReference>